<dbReference type="InterPro" id="IPR043502">
    <property type="entry name" value="DNA/RNA_pol_sf"/>
</dbReference>
<evidence type="ECO:0000313" key="2">
    <source>
        <dbReference type="RefSeq" id="XP_022836989.1"/>
    </source>
</evidence>
<keyword evidence="1" id="KW-1185">Reference proteome</keyword>
<dbReference type="Proteomes" id="UP000301870">
    <property type="component" value="Unplaced"/>
</dbReference>
<dbReference type="AlphaFoldDB" id="A0A9J7ET15"/>
<name>A0A9J7ET15_SPOLT</name>
<organism evidence="1 2">
    <name type="scientific">Spodoptera litura</name>
    <name type="common">Asian cotton leafworm</name>
    <dbReference type="NCBI Taxonomy" id="69820"/>
    <lineage>
        <taxon>Eukaryota</taxon>
        <taxon>Metazoa</taxon>
        <taxon>Ecdysozoa</taxon>
        <taxon>Arthropoda</taxon>
        <taxon>Hexapoda</taxon>
        <taxon>Insecta</taxon>
        <taxon>Pterygota</taxon>
        <taxon>Neoptera</taxon>
        <taxon>Endopterygota</taxon>
        <taxon>Lepidoptera</taxon>
        <taxon>Glossata</taxon>
        <taxon>Ditrysia</taxon>
        <taxon>Noctuoidea</taxon>
        <taxon>Noctuidae</taxon>
        <taxon>Amphipyrinae</taxon>
        <taxon>Spodoptera</taxon>
    </lineage>
</organism>
<evidence type="ECO:0000313" key="1">
    <source>
        <dbReference type="Proteomes" id="UP000301870"/>
    </source>
</evidence>
<gene>
    <name evidence="2" type="primary">LOC111364374</name>
</gene>
<dbReference type="GeneID" id="111364374"/>
<dbReference type="GO" id="GO:0071897">
    <property type="term" value="P:DNA biosynthetic process"/>
    <property type="evidence" value="ECO:0007669"/>
    <property type="project" value="UniProtKB-ARBA"/>
</dbReference>
<dbReference type="PANTHER" id="PTHR47331">
    <property type="entry name" value="PHD-TYPE DOMAIN-CONTAINING PROTEIN"/>
    <property type="match status" value="1"/>
</dbReference>
<dbReference type="SUPFAM" id="SSF56672">
    <property type="entry name" value="DNA/RNA polymerases"/>
    <property type="match status" value="1"/>
</dbReference>
<reference evidence="2" key="1">
    <citation type="submission" date="2025-08" db="UniProtKB">
        <authorList>
            <consortium name="RefSeq"/>
        </authorList>
    </citation>
    <scope>IDENTIFICATION</scope>
    <source>
        <strain evidence="2">Ishihara</strain>
        <tissue evidence="2">Whole body</tissue>
    </source>
</reference>
<dbReference type="RefSeq" id="XP_022836989.1">
    <property type="nucleotide sequence ID" value="XM_022981221.1"/>
</dbReference>
<proteinExistence type="predicted"/>
<accession>A0A9J7ET15</accession>
<dbReference type="PANTHER" id="PTHR47331:SF1">
    <property type="entry name" value="GAG-LIKE PROTEIN"/>
    <property type="match status" value="1"/>
</dbReference>
<protein>
    <submittedName>
        <fullName evidence="2">Uncharacterized protein LOC111364374</fullName>
    </submittedName>
</protein>
<dbReference type="KEGG" id="sliu:111364374"/>
<dbReference type="CDD" id="cd01644">
    <property type="entry name" value="RT_pepA17"/>
    <property type="match status" value="1"/>
</dbReference>
<dbReference type="OrthoDB" id="8065733at2759"/>
<feature type="non-terminal residue" evidence="2">
    <location>
        <position position="309"/>
    </location>
</feature>
<sequence>MRLKSLEKRLIKDTCLKDKYIEVINEYLQLGHLRPVKEVDDKKDQAVYLPHHAVVRNDKTTTKVRVVFNASEKNKKGISLNDTLMVGPTLQADLRHTVLRWRTHSIGLVADIIKMYRQIRIADEDAMFQRILWRDSPDKPIRDYELVTVTFGTASAPYQAVRTLHQIAYDEKDNYPLAADITLNSFYMDDLMTGSDSVQEGIDIFKQINVLLKKGGFILQKWNSNNQEIMKIIEQMKVTEGEVEQTDPINKENKDLEIKLDSTIKILGLTWNRDDDSFQYTVNLPPLTTAPVTKRQVISDIARLFDPLG</sequence>